<dbReference type="EMBL" id="JRPR02000002">
    <property type="protein sequence ID" value="TLD96788.1"/>
    <property type="molecule type" value="Genomic_DNA"/>
</dbReference>
<keyword evidence="7 15" id="KW-0949">S-adenosyl-L-methionine</keyword>
<feature type="binding site" evidence="16">
    <location>
        <position position="147"/>
    </location>
    <ligand>
        <name>S-adenosyl-L-methionine</name>
        <dbReference type="ChEBI" id="CHEBI:59789"/>
        <label>1</label>
    </ligand>
</feature>
<dbReference type="Pfam" id="PF04055">
    <property type="entry name" value="Radical_SAM"/>
    <property type="match status" value="1"/>
</dbReference>
<dbReference type="SFLD" id="SFLDG01065">
    <property type="entry name" value="anaerobic_coproporphyrinogen-I"/>
    <property type="match status" value="1"/>
</dbReference>
<keyword evidence="6 15" id="KW-0963">Cytoplasm</keyword>
<evidence type="ECO:0000256" key="1">
    <source>
        <dbReference type="ARBA" id="ARBA00004496"/>
    </source>
</evidence>
<evidence type="ECO:0000256" key="8">
    <source>
        <dbReference type="ARBA" id="ARBA00022723"/>
    </source>
</evidence>
<dbReference type="GO" id="GO:0006782">
    <property type="term" value="P:protoporphyrinogen IX biosynthetic process"/>
    <property type="evidence" value="ECO:0007669"/>
    <property type="project" value="UniProtKB-UniPathway"/>
</dbReference>
<evidence type="ECO:0000256" key="9">
    <source>
        <dbReference type="ARBA" id="ARBA00023002"/>
    </source>
</evidence>
<dbReference type="Gene3D" id="1.10.10.920">
    <property type="match status" value="1"/>
</dbReference>
<dbReference type="NCBIfam" id="TIGR00538">
    <property type="entry name" value="hemN"/>
    <property type="match status" value="1"/>
</dbReference>
<feature type="binding site" evidence="17">
    <location>
        <position position="66"/>
    </location>
    <ligand>
        <name>[4Fe-4S] cluster</name>
        <dbReference type="ChEBI" id="CHEBI:49883"/>
        <note>4Fe-4S-S-AdoMet</note>
    </ligand>
</feature>
<dbReference type="InterPro" id="IPR058240">
    <property type="entry name" value="rSAM_sf"/>
</dbReference>
<evidence type="ECO:0000256" key="7">
    <source>
        <dbReference type="ARBA" id="ARBA00022691"/>
    </source>
</evidence>
<dbReference type="InterPro" id="IPR034505">
    <property type="entry name" value="Coproporphyrinogen-III_oxidase"/>
</dbReference>
<dbReference type="CDD" id="cd01335">
    <property type="entry name" value="Radical_SAM"/>
    <property type="match status" value="1"/>
</dbReference>
<comment type="subcellular location">
    <subcellularLocation>
        <location evidence="1 15">Cytoplasm</location>
    </subcellularLocation>
</comment>
<keyword evidence="5 15" id="KW-0004">4Fe-4S</keyword>
<protein>
    <recommendedName>
        <fullName evidence="15">Coproporphyrinogen-III oxidase</fullName>
        <ecNumber evidence="15">1.3.98.3</ecNumber>
    </recommendedName>
</protein>
<accession>A0A4U8TC24</accession>
<comment type="subunit">
    <text evidence="4">Monomer.</text>
</comment>
<comment type="pathway">
    <text evidence="2 15">Porphyrin-containing compound metabolism; protoporphyrin-IX biosynthesis; protoporphyrinogen-IX from coproporphyrinogen-III (AdoMet route): step 1/1.</text>
</comment>
<dbReference type="PROSITE" id="PS51918">
    <property type="entry name" value="RADICAL_SAM"/>
    <property type="match status" value="1"/>
</dbReference>
<evidence type="ECO:0000256" key="10">
    <source>
        <dbReference type="ARBA" id="ARBA00023004"/>
    </source>
</evidence>
<dbReference type="SFLD" id="SFLDG01082">
    <property type="entry name" value="B12-binding_domain_containing"/>
    <property type="match status" value="1"/>
</dbReference>
<dbReference type="RefSeq" id="WP_034352452.1">
    <property type="nucleotide sequence ID" value="NZ_JRPR02000002.1"/>
</dbReference>
<dbReference type="FunFam" id="3.80.30.20:FF:000012">
    <property type="entry name" value="Coproporphyrinogen-III oxidase"/>
    <property type="match status" value="1"/>
</dbReference>
<feature type="binding site" evidence="16">
    <location>
        <begin position="68"/>
        <end position="70"/>
    </location>
    <ligand>
        <name>S-adenosyl-L-methionine</name>
        <dbReference type="ChEBI" id="CHEBI:59789"/>
        <label>2</label>
    </ligand>
</feature>
<feature type="binding site" evidence="17">
    <location>
        <position position="69"/>
    </location>
    <ligand>
        <name>[4Fe-4S] cluster</name>
        <dbReference type="ChEBI" id="CHEBI:49883"/>
        <note>4Fe-4S-S-AdoMet</note>
    </ligand>
</feature>
<dbReference type="Proteomes" id="UP000029733">
    <property type="component" value="Unassembled WGS sequence"/>
</dbReference>
<keyword evidence="12 15" id="KW-0627">Porphyrin biosynthesis</keyword>
<evidence type="ECO:0000256" key="13">
    <source>
        <dbReference type="ARBA" id="ARBA00024295"/>
    </source>
</evidence>
<evidence type="ECO:0000256" key="15">
    <source>
        <dbReference type="PIRNR" id="PIRNR000167"/>
    </source>
</evidence>
<dbReference type="SUPFAM" id="SSF102114">
    <property type="entry name" value="Radical SAM enzymes"/>
    <property type="match status" value="1"/>
</dbReference>
<dbReference type="GO" id="GO:0046872">
    <property type="term" value="F:metal ion binding"/>
    <property type="evidence" value="ECO:0007669"/>
    <property type="project" value="UniProtKB-KW"/>
</dbReference>
<dbReference type="Pfam" id="PF06969">
    <property type="entry name" value="HemN_C"/>
    <property type="match status" value="1"/>
</dbReference>
<evidence type="ECO:0000256" key="3">
    <source>
        <dbReference type="ARBA" id="ARBA00005493"/>
    </source>
</evidence>
<name>A0A4U8TC24_9HELI</name>
<feature type="binding site" evidence="16">
    <location>
        <position position="174"/>
    </location>
    <ligand>
        <name>S-adenosyl-L-methionine</name>
        <dbReference type="ChEBI" id="CHEBI:59789"/>
        <label>2</label>
    </ligand>
</feature>
<dbReference type="GO" id="GO:0004109">
    <property type="term" value="F:coproporphyrinogen oxidase activity"/>
    <property type="evidence" value="ECO:0007669"/>
    <property type="project" value="InterPro"/>
</dbReference>
<evidence type="ECO:0000313" key="20">
    <source>
        <dbReference type="Proteomes" id="UP000029733"/>
    </source>
</evidence>
<dbReference type="GO" id="GO:0051539">
    <property type="term" value="F:4 iron, 4 sulfur cluster binding"/>
    <property type="evidence" value="ECO:0007669"/>
    <property type="project" value="UniProtKB-KW"/>
</dbReference>
<feature type="binding site" evidence="17">
    <location>
        <position position="62"/>
    </location>
    <ligand>
        <name>[4Fe-4S] cluster</name>
        <dbReference type="ChEBI" id="CHEBI:49883"/>
        <note>4Fe-4S-S-AdoMet</note>
    </ligand>
</feature>
<feature type="binding site" evidence="16">
    <location>
        <position position="186"/>
    </location>
    <ligand>
        <name>S-adenosyl-L-methionine</name>
        <dbReference type="ChEBI" id="CHEBI:59789"/>
        <label>2</label>
    </ligand>
</feature>
<evidence type="ECO:0000256" key="11">
    <source>
        <dbReference type="ARBA" id="ARBA00023014"/>
    </source>
</evidence>
<dbReference type="SFLD" id="SFLDF00277">
    <property type="entry name" value="oxygen-independent_coproporphy"/>
    <property type="match status" value="1"/>
</dbReference>
<proteinExistence type="inferred from homology"/>
<sequence length="459" mass="52351">MSEYIDFGAFVKYSKAGPRYTSYPTAVEFSQKWSAEDYIQSLKRADSMSNLPLSLYVHLPFCRSACYFCGCNVIYTSREDKKQRYIHYLKKELALLSQVMDTSREVVQFHFGGGTPTFFNASELEEVIHLVRGHFTNFATHAEISCEIDPRFFVREQMAILRANGFNRLSFGVQDFDEKVQEAIHRHQSIEVVSHAINLAREFGIDSVNFDLIYGLPYQDEKSFASTLEKVVSLSPDRLAIFNYAHLPWIKKTMRKIDETTLPSPSQKLEILKNTIAFLQGQDYAMIGMDHFAKKSDELYLAKMSNELRRNFQGYTTRGFSQTIGIGLTSIGEGVDYYSQNFKDIQSYENALDNGKLPVERGIRLSREDILRKEVIMGLMNNLCLDFAPIESKFDIDFRAYFAPSLAALKEYEQAGLVSITPHSIHTSATGGMLIRNIAMTFDAYLGAHQGDKRFSKTI</sequence>
<dbReference type="FunFam" id="1.10.10.920:FF:000001">
    <property type="entry name" value="Coproporphyrinogen-III oxidase"/>
    <property type="match status" value="1"/>
</dbReference>
<evidence type="ECO:0000256" key="12">
    <source>
        <dbReference type="ARBA" id="ARBA00023244"/>
    </source>
</evidence>
<dbReference type="InterPro" id="IPR010723">
    <property type="entry name" value="HemN_C"/>
</dbReference>
<evidence type="ECO:0000256" key="4">
    <source>
        <dbReference type="ARBA" id="ARBA00011245"/>
    </source>
</evidence>
<evidence type="ECO:0000256" key="17">
    <source>
        <dbReference type="PIRSR" id="PIRSR000167-2"/>
    </source>
</evidence>
<feature type="binding site" evidence="16">
    <location>
        <begin position="114"/>
        <end position="115"/>
    </location>
    <ligand>
        <name>S-adenosyl-L-methionine</name>
        <dbReference type="ChEBI" id="CHEBI:59789"/>
        <label>2</label>
    </ligand>
</feature>
<evidence type="ECO:0000256" key="14">
    <source>
        <dbReference type="ARBA" id="ARBA00048321"/>
    </source>
</evidence>
<feature type="binding site" evidence="16">
    <location>
        <position position="211"/>
    </location>
    <ligand>
        <name>S-adenosyl-L-methionine</name>
        <dbReference type="ChEBI" id="CHEBI:59789"/>
        <label>2</label>
    </ligand>
</feature>
<feature type="binding site" evidence="16">
    <location>
        <position position="245"/>
    </location>
    <ligand>
        <name>S-adenosyl-L-methionine</name>
        <dbReference type="ChEBI" id="CHEBI:59789"/>
        <label>2</label>
    </ligand>
</feature>
<organism evidence="19 20">
    <name type="scientific">Helicobacter jaachi</name>
    <dbReference type="NCBI Taxonomy" id="1677920"/>
    <lineage>
        <taxon>Bacteria</taxon>
        <taxon>Pseudomonadati</taxon>
        <taxon>Campylobacterota</taxon>
        <taxon>Epsilonproteobacteria</taxon>
        <taxon>Campylobacterales</taxon>
        <taxon>Helicobacteraceae</taxon>
        <taxon>Helicobacter</taxon>
    </lineage>
</organism>
<dbReference type="OrthoDB" id="9808022at2"/>
<keyword evidence="11 15" id="KW-0411">Iron-sulfur</keyword>
<feature type="binding site" evidence="16">
    <location>
        <position position="56"/>
    </location>
    <ligand>
        <name>S-adenosyl-L-methionine</name>
        <dbReference type="ChEBI" id="CHEBI:59789"/>
        <label>1</label>
    </ligand>
</feature>
<dbReference type="InterPro" id="IPR004558">
    <property type="entry name" value="Coprogen_oxidase_HemN"/>
</dbReference>
<dbReference type="InterPro" id="IPR013785">
    <property type="entry name" value="Aldolase_TIM"/>
</dbReference>
<dbReference type="InterPro" id="IPR006638">
    <property type="entry name" value="Elp3/MiaA/NifB-like_rSAM"/>
</dbReference>
<dbReference type="UniPathway" id="UPA00251">
    <property type="reaction ID" value="UER00323"/>
</dbReference>
<reference evidence="19 20" key="1">
    <citation type="journal article" date="2014" name="Genome Announc.">
        <title>Draft genome sequences of eight enterohepatic helicobacter species isolated from both laboratory and wild rodents.</title>
        <authorList>
            <person name="Sheh A."/>
            <person name="Shen Z."/>
            <person name="Fox J.G."/>
        </authorList>
    </citation>
    <scope>NUCLEOTIDE SEQUENCE [LARGE SCALE GENOMIC DNA]</scope>
    <source>
        <strain evidence="19 20">MIT 09-6949</strain>
    </source>
</reference>
<dbReference type="PIRSF" id="PIRSF000167">
    <property type="entry name" value="HemN"/>
    <property type="match status" value="1"/>
</dbReference>
<feature type="binding site" evidence="16">
    <location>
        <position position="331"/>
    </location>
    <ligand>
        <name>S-adenosyl-L-methionine</name>
        <dbReference type="ChEBI" id="CHEBI:59789"/>
        <label>1</label>
    </ligand>
</feature>
<dbReference type="AlphaFoldDB" id="A0A4U8TC24"/>
<feature type="binding site" evidence="16">
    <location>
        <position position="113"/>
    </location>
    <ligand>
        <name>S-adenosyl-L-methionine</name>
        <dbReference type="ChEBI" id="CHEBI:59789"/>
        <label>1</label>
    </ligand>
</feature>
<dbReference type="GO" id="GO:0005737">
    <property type="term" value="C:cytoplasm"/>
    <property type="evidence" value="ECO:0007669"/>
    <property type="project" value="UniProtKB-SubCell"/>
</dbReference>
<evidence type="ECO:0000256" key="2">
    <source>
        <dbReference type="ARBA" id="ARBA00004785"/>
    </source>
</evidence>
<dbReference type="STRING" id="1677920.LS71_01085"/>
<dbReference type="SMART" id="SM00729">
    <property type="entry name" value="Elp3"/>
    <property type="match status" value="1"/>
</dbReference>
<comment type="similarity">
    <text evidence="3 15">Belongs to the anaerobic coproporphyrinogen-III oxidase family.</text>
</comment>
<gene>
    <name evidence="19" type="primary">hemN</name>
    <name evidence="19" type="ORF">LS71_004080</name>
</gene>
<keyword evidence="20" id="KW-1185">Reference proteome</keyword>
<comment type="caution">
    <text evidence="19">The sequence shown here is derived from an EMBL/GenBank/DDBJ whole genome shotgun (WGS) entry which is preliminary data.</text>
</comment>
<comment type="catalytic activity">
    <reaction evidence="14 15">
        <text>coproporphyrinogen III + 2 S-adenosyl-L-methionine = protoporphyrinogen IX + 2 5'-deoxyadenosine + 2 L-methionine + 2 CO2</text>
        <dbReference type="Rhea" id="RHEA:15425"/>
        <dbReference type="ChEBI" id="CHEBI:16526"/>
        <dbReference type="ChEBI" id="CHEBI:17319"/>
        <dbReference type="ChEBI" id="CHEBI:57307"/>
        <dbReference type="ChEBI" id="CHEBI:57309"/>
        <dbReference type="ChEBI" id="CHEBI:57844"/>
        <dbReference type="ChEBI" id="CHEBI:59789"/>
        <dbReference type="EC" id="1.3.98.3"/>
    </reaction>
</comment>
<evidence type="ECO:0000259" key="18">
    <source>
        <dbReference type="PROSITE" id="PS51918"/>
    </source>
</evidence>
<dbReference type="InterPro" id="IPR007197">
    <property type="entry name" value="rSAM"/>
</dbReference>
<comment type="function">
    <text evidence="13">Involved in the heme biosynthesis. Catalyzes the anaerobic oxidative decarboxylation of propionate groups of rings A and B of coproporphyrinogen III to yield the vinyl groups in protoporphyrinogen IX.</text>
</comment>
<dbReference type="PANTHER" id="PTHR13932">
    <property type="entry name" value="COPROPORPHYRINIGEN III OXIDASE"/>
    <property type="match status" value="1"/>
</dbReference>
<feature type="domain" description="Radical SAM core" evidence="18">
    <location>
        <begin position="47"/>
        <end position="283"/>
    </location>
</feature>
<evidence type="ECO:0000313" key="19">
    <source>
        <dbReference type="EMBL" id="TLD96788.1"/>
    </source>
</evidence>
<dbReference type="Gene3D" id="3.20.20.70">
    <property type="entry name" value="Aldolase class I"/>
    <property type="match status" value="1"/>
</dbReference>
<dbReference type="SFLD" id="SFLDS00029">
    <property type="entry name" value="Radical_SAM"/>
    <property type="match status" value="1"/>
</dbReference>
<comment type="cofactor">
    <cofactor evidence="15 17">
        <name>[4Fe-4S] cluster</name>
        <dbReference type="ChEBI" id="CHEBI:49883"/>
    </cofactor>
    <text evidence="15 17">Binds 1 [4Fe-4S] cluster. The cluster is coordinated with 3 cysteines and an exchangeable S-adenosyl-L-methionine.</text>
</comment>
<dbReference type="EC" id="1.3.98.3" evidence="15"/>
<evidence type="ECO:0000256" key="5">
    <source>
        <dbReference type="ARBA" id="ARBA00022485"/>
    </source>
</evidence>
<evidence type="ECO:0000256" key="16">
    <source>
        <dbReference type="PIRSR" id="PIRSR000167-1"/>
    </source>
</evidence>
<keyword evidence="9 15" id="KW-0560">Oxidoreductase</keyword>
<evidence type="ECO:0000256" key="6">
    <source>
        <dbReference type="ARBA" id="ARBA00022490"/>
    </source>
</evidence>
<keyword evidence="10 15" id="KW-0408">Iron</keyword>
<keyword evidence="8 15" id="KW-0479">Metal-binding</keyword>
<dbReference type="PANTHER" id="PTHR13932:SF6">
    <property type="entry name" value="OXYGEN-INDEPENDENT COPROPORPHYRINOGEN III OXIDASE"/>
    <property type="match status" value="1"/>
</dbReference>
<dbReference type="GO" id="GO:0051989">
    <property type="term" value="F:coproporphyrinogen dehydrogenase activity"/>
    <property type="evidence" value="ECO:0007669"/>
    <property type="project" value="UniProtKB-EC"/>
</dbReference>